<dbReference type="InterPro" id="IPR000821">
    <property type="entry name" value="Ala_racemase"/>
</dbReference>
<sequence length="358" mass="37880">MTRNTLLELRAPALIANARKARQLAGRAAMFAMVKANAYGHGLSWAASALRPEVDGFGVALMEEAQALREAGIKAPLLLVEGCFDQQELLAASAADIQLVVHSGWQIELLERTRLPAVVTVWLKVDSGMHRLGLPVHQCAAAIARLRALPQVRLAGVMSHFACADMPQDTQSAQQLASLRRLADAHGLAFSAANSAGLYRYPDSHGALVRPGIMLYGGSPLLNQSAASLGLAVTQRLSARLIAVNEVPAGDAVGYGATWRASRPSRIGVVAIGYGDGYPRHAPNGTPVAVNGIRTGLAGRVSMDMLTVDVTDIPAAEPGDEVELWGDLVSVDEVAAACGTISYELFCQVTPRVRRVVI</sequence>
<evidence type="ECO:0000256" key="4">
    <source>
        <dbReference type="HAMAP-Rule" id="MF_01201"/>
    </source>
</evidence>
<dbReference type="InterPro" id="IPR009006">
    <property type="entry name" value="Ala_racemase/Decarboxylase_C"/>
</dbReference>
<reference evidence="6" key="1">
    <citation type="submission" date="2022-04" db="EMBL/GenBank/DDBJ databases">
        <title>Alcanivorax sp. CY1518 draft genome sequence.</title>
        <authorList>
            <person name="Zhao G."/>
            <person name="An M."/>
        </authorList>
    </citation>
    <scope>NUCLEOTIDE SEQUENCE</scope>
    <source>
        <strain evidence="6">CY1518</strain>
    </source>
</reference>
<comment type="caution">
    <text evidence="6">The sequence shown here is derived from an EMBL/GenBank/DDBJ whole genome shotgun (WGS) entry which is preliminary data.</text>
</comment>
<dbReference type="InterPro" id="IPR001608">
    <property type="entry name" value="Ala_racemase_N"/>
</dbReference>
<comment type="pathway">
    <text evidence="4">Amino-acid biosynthesis; D-alanine biosynthesis; D-alanine from L-alanine: step 1/1.</text>
</comment>
<evidence type="ECO:0000256" key="2">
    <source>
        <dbReference type="ARBA" id="ARBA00022898"/>
    </source>
</evidence>
<dbReference type="RefSeq" id="WP_246951018.1">
    <property type="nucleotide sequence ID" value="NZ_JALKII010000003.1"/>
</dbReference>
<dbReference type="GO" id="GO:0008784">
    <property type="term" value="F:alanine racemase activity"/>
    <property type="evidence" value="ECO:0007669"/>
    <property type="project" value="UniProtKB-EC"/>
</dbReference>
<dbReference type="EMBL" id="JALKII010000003">
    <property type="protein sequence ID" value="MCK0537478.1"/>
    <property type="molecule type" value="Genomic_DNA"/>
</dbReference>
<dbReference type="Proteomes" id="UP001165524">
    <property type="component" value="Unassembled WGS sequence"/>
</dbReference>
<feature type="binding site" evidence="4">
    <location>
        <position position="303"/>
    </location>
    <ligand>
        <name>substrate</name>
    </ligand>
</feature>
<evidence type="ECO:0000256" key="3">
    <source>
        <dbReference type="ARBA" id="ARBA00023235"/>
    </source>
</evidence>
<comment type="catalytic activity">
    <reaction evidence="4">
        <text>L-alanine = D-alanine</text>
        <dbReference type="Rhea" id="RHEA:20249"/>
        <dbReference type="ChEBI" id="CHEBI:57416"/>
        <dbReference type="ChEBI" id="CHEBI:57972"/>
        <dbReference type="EC" id="5.1.1.1"/>
    </reaction>
</comment>
<comment type="cofactor">
    <cofactor evidence="1 4">
        <name>pyridoxal 5'-phosphate</name>
        <dbReference type="ChEBI" id="CHEBI:597326"/>
    </cofactor>
</comment>
<evidence type="ECO:0000313" key="6">
    <source>
        <dbReference type="EMBL" id="MCK0537478.1"/>
    </source>
</evidence>
<dbReference type="Pfam" id="PF00842">
    <property type="entry name" value="Ala_racemase_C"/>
    <property type="match status" value="1"/>
</dbReference>
<dbReference type="PRINTS" id="PR00992">
    <property type="entry name" value="ALARACEMASE"/>
</dbReference>
<dbReference type="InterPro" id="IPR029066">
    <property type="entry name" value="PLP-binding_barrel"/>
</dbReference>
<feature type="binding site" evidence="4">
    <location>
        <position position="131"/>
    </location>
    <ligand>
        <name>substrate</name>
    </ligand>
</feature>
<comment type="similarity">
    <text evidence="4">Belongs to the alanine racemase family.</text>
</comment>
<feature type="active site" description="Proton acceptor; specific for D-alanine" evidence="4">
    <location>
        <position position="35"/>
    </location>
</feature>
<dbReference type="CDD" id="cd06827">
    <property type="entry name" value="PLPDE_III_AR_proteobact"/>
    <property type="match status" value="1"/>
</dbReference>
<dbReference type="HAMAP" id="MF_01201">
    <property type="entry name" value="Ala_racemase"/>
    <property type="match status" value="1"/>
</dbReference>
<dbReference type="SMART" id="SM01005">
    <property type="entry name" value="Ala_racemase_C"/>
    <property type="match status" value="1"/>
</dbReference>
<dbReference type="SUPFAM" id="SSF50621">
    <property type="entry name" value="Alanine racemase C-terminal domain-like"/>
    <property type="match status" value="1"/>
</dbReference>
<name>A0ABT0E6M4_9GAMM</name>
<feature type="active site" description="Proton acceptor; specific for L-alanine" evidence="4">
    <location>
        <position position="255"/>
    </location>
</feature>
<feature type="domain" description="Alanine racemase C-terminal" evidence="5">
    <location>
        <begin position="232"/>
        <end position="358"/>
    </location>
</feature>
<evidence type="ECO:0000256" key="1">
    <source>
        <dbReference type="ARBA" id="ARBA00001933"/>
    </source>
</evidence>
<dbReference type="EC" id="5.1.1.1" evidence="4"/>
<feature type="modified residue" description="N6-(pyridoxal phosphate)lysine" evidence="4">
    <location>
        <position position="35"/>
    </location>
</feature>
<keyword evidence="2 4" id="KW-0663">Pyridoxal phosphate</keyword>
<dbReference type="PANTHER" id="PTHR30511">
    <property type="entry name" value="ALANINE RACEMASE"/>
    <property type="match status" value="1"/>
</dbReference>
<evidence type="ECO:0000259" key="5">
    <source>
        <dbReference type="SMART" id="SM01005"/>
    </source>
</evidence>
<dbReference type="NCBIfam" id="TIGR00492">
    <property type="entry name" value="alr"/>
    <property type="match status" value="1"/>
</dbReference>
<proteinExistence type="inferred from homology"/>
<keyword evidence="7" id="KW-1185">Reference proteome</keyword>
<keyword evidence="3 4" id="KW-0413">Isomerase</keyword>
<dbReference type="Gene3D" id="2.40.37.10">
    <property type="entry name" value="Lyase, Ornithine Decarboxylase, Chain A, domain 1"/>
    <property type="match status" value="1"/>
</dbReference>
<organism evidence="6 7">
    <name type="scientific">Alcanivorax quisquiliarum</name>
    <dbReference type="NCBI Taxonomy" id="2933565"/>
    <lineage>
        <taxon>Bacteria</taxon>
        <taxon>Pseudomonadati</taxon>
        <taxon>Pseudomonadota</taxon>
        <taxon>Gammaproteobacteria</taxon>
        <taxon>Oceanospirillales</taxon>
        <taxon>Alcanivoracaceae</taxon>
        <taxon>Alcanivorax</taxon>
    </lineage>
</organism>
<dbReference type="Pfam" id="PF01168">
    <property type="entry name" value="Ala_racemase_N"/>
    <property type="match status" value="1"/>
</dbReference>
<comment type="function">
    <text evidence="4">Catalyzes the interconversion of L-alanine and D-alanine. May also act on other amino acids.</text>
</comment>
<evidence type="ECO:0000313" key="7">
    <source>
        <dbReference type="Proteomes" id="UP001165524"/>
    </source>
</evidence>
<dbReference type="InterPro" id="IPR011079">
    <property type="entry name" value="Ala_racemase_C"/>
</dbReference>
<dbReference type="SUPFAM" id="SSF51419">
    <property type="entry name" value="PLP-binding barrel"/>
    <property type="match status" value="1"/>
</dbReference>
<protein>
    <recommendedName>
        <fullName evidence="4">Alanine racemase</fullName>
        <ecNumber evidence="4">5.1.1.1</ecNumber>
    </recommendedName>
</protein>
<gene>
    <name evidence="6" type="primary">alr</name>
    <name evidence="6" type="ORF">MU846_07110</name>
</gene>
<dbReference type="PANTHER" id="PTHR30511:SF0">
    <property type="entry name" value="ALANINE RACEMASE, CATABOLIC-RELATED"/>
    <property type="match status" value="1"/>
</dbReference>
<dbReference type="Gene3D" id="3.20.20.10">
    <property type="entry name" value="Alanine racemase"/>
    <property type="match status" value="1"/>
</dbReference>
<accession>A0ABT0E6M4</accession>